<dbReference type="AlphaFoldDB" id="A0AAE0URJ9"/>
<name>A0AAE0URJ9_9TELE</name>
<accession>A0AAE0URJ9</accession>
<dbReference type="EMBL" id="JAUCMX010000020">
    <property type="protein sequence ID" value="KAK3514991.1"/>
    <property type="molecule type" value="Genomic_DNA"/>
</dbReference>
<evidence type="ECO:0008006" key="3">
    <source>
        <dbReference type="Google" id="ProtNLM"/>
    </source>
</evidence>
<organism evidence="1 2">
    <name type="scientific">Hemibagrus guttatus</name>
    <dbReference type="NCBI Taxonomy" id="175788"/>
    <lineage>
        <taxon>Eukaryota</taxon>
        <taxon>Metazoa</taxon>
        <taxon>Chordata</taxon>
        <taxon>Craniata</taxon>
        <taxon>Vertebrata</taxon>
        <taxon>Euteleostomi</taxon>
        <taxon>Actinopterygii</taxon>
        <taxon>Neopterygii</taxon>
        <taxon>Teleostei</taxon>
        <taxon>Ostariophysi</taxon>
        <taxon>Siluriformes</taxon>
        <taxon>Bagridae</taxon>
        <taxon>Hemibagrus</taxon>
    </lineage>
</organism>
<gene>
    <name evidence="1" type="ORF">QTP70_003266</name>
</gene>
<proteinExistence type="predicted"/>
<evidence type="ECO:0000313" key="2">
    <source>
        <dbReference type="Proteomes" id="UP001274896"/>
    </source>
</evidence>
<comment type="caution">
    <text evidence="1">The sequence shown here is derived from an EMBL/GenBank/DDBJ whole genome shotgun (WGS) entry which is preliminary data.</text>
</comment>
<sequence>MERVLLHHMRPQVRHALDPLKFAYQERVGVGDTITYMLHNSPSHLNSSNGAVRITFVDFSSAFNTIQLLLLRDKLIEMGVGSHLKAWIMDYLTG</sequence>
<keyword evidence="2" id="KW-1185">Reference proteome</keyword>
<dbReference type="PANTHER" id="PTHR47510">
    <property type="entry name" value="REVERSE TRANSCRIPTASE DOMAIN-CONTAINING PROTEIN"/>
    <property type="match status" value="1"/>
</dbReference>
<dbReference type="PANTHER" id="PTHR47510:SF3">
    <property type="entry name" value="ENDO_EXONUCLEASE_PHOSPHATASE DOMAIN-CONTAINING PROTEIN"/>
    <property type="match status" value="1"/>
</dbReference>
<protein>
    <recommendedName>
        <fullName evidence="3">Reverse transcriptase domain-containing protein</fullName>
    </recommendedName>
</protein>
<evidence type="ECO:0000313" key="1">
    <source>
        <dbReference type="EMBL" id="KAK3514991.1"/>
    </source>
</evidence>
<reference evidence="1" key="1">
    <citation type="submission" date="2023-06" db="EMBL/GenBank/DDBJ databases">
        <title>Male Hemibagrus guttatus genome.</title>
        <authorList>
            <person name="Bian C."/>
        </authorList>
    </citation>
    <scope>NUCLEOTIDE SEQUENCE</scope>
    <source>
        <strain evidence="1">Male_cb2023</strain>
        <tissue evidence="1">Muscle</tissue>
    </source>
</reference>
<dbReference type="Proteomes" id="UP001274896">
    <property type="component" value="Unassembled WGS sequence"/>
</dbReference>